<dbReference type="Gene3D" id="2.10.109.10">
    <property type="entry name" value="Umud Fragment, subunit A"/>
    <property type="match status" value="2"/>
</dbReference>
<dbReference type="InterPro" id="IPR000223">
    <property type="entry name" value="Pept_S26A_signal_pept_1"/>
</dbReference>
<keyword evidence="5 7" id="KW-0378">Hydrolase</keyword>
<evidence type="ECO:0000256" key="4">
    <source>
        <dbReference type="ARBA" id="ARBA00019232"/>
    </source>
</evidence>
<evidence type="ECO:0000256" key="7">
    <source>
        <dbReference type="RuleBase" id="RU362042"/>
    </source>
</evidence>
<dbReference type="GO" id="GO:0016020">
    <property type="term" value="C:membrane"/>
    <property type="evidence" value="ECO:0007669"/>
    <property type="project" value="UniProtKB-SubCell"/>
</dbReference>
<dbReference type="KEGG" id="mbas:ALGA_0584"/>
<gene>
    <name evidence="9" type="ORF">ALGA_0584</name>
</gene>
<comment type="subcellular location">
    <subcellularLocation>
        <location evidence="7">Membrane</location>
        <topology evidence="7">Single-pass type II membrane protein</topology>
    </subcellularLocation>
</comment>
<evidence type="ECO:0000313" key="10">
    <source>
        <dbReference type="Proteomes" id="UP000218267"/>
    </source>
</evidence>
<dbReference type="RefSeq" id="WP_096427880.1">
    <property type="nucleotide sequence ID" value="NZ_AP018042.1"/>
</dbReference>
<dbReference type="EC" id="3.4.21.89" evidence="3 7"/>
<dbReference type="InterPro" id="IPR019533">
    <property type="entry name" value="Peptidase_S26"/>
</dbReference>
<dbReference type="PRINTS" id="PR00727">
    <property type="entry name" value="LEADERPTASE"/>
</dbReference>
<dbReference type="InterPro" id="IPR019758">
    <property type="entry name" value="Pept_S26A_signal_pept_1_CS"/>
</dbReference>
<feature type="active site" evidence="6">
    <location>
        <position position="236"/>
    </location>
</feature>
<evidence type="ECO:0000256" key="2">
    <source>
        <dbReference type="ARBA" id="ARBA00009370"/>
    </source>
</evidence>
<dbReference type="EMBL" id="AP018042">
    <property type="protein sequence ID" value="BAX78974.1"/>
    <property type="molecule type" value="Genomic_DNA"/>
</dbReference>
<dbReference type="NCBIfam" id="TIGR02227">
    <property type="entry name" value="sigpep_I_bact"/>
    <property type="match status" value="2"/>
</dbReference>
<dbReference type="OrthoDB" id="9802919at2"/>
<evidence type="ECO:0000256" key="3">
    <source>
        <dbReference type="ARBA" id="ARBA00013208"/>
    </source>
</evidence>
<keyword evidence="7" id="KW-0645">Protease</keyword>
<dbReference type="GO" id="GO:0009003">
    <property type="term" value="F:signal peptidase activity"/>
    <property type="evidence" value="ECO:0007669"/>
    <property type="project" value="UniProtKB-EC"/>
</dbReference>
<dbReference type="AlphaFoldDB" id="A0A1Y1CF83"/>
<dbReference type="Pfam" id="PF10502">
    <property type="entry name" value="Peptidase_S26"/>
    <property type="match status" value="2"/>
</dbReference>
<dbReference type="PROSITE" id="PS00761">
    <property type="entry name" value="SPASE_I_3"/>
    <property type="match status" value="1"/>
</dbReference>
<keyword evidence="7" id="KW-0812">Transmembrane</keyword>
<dbReference type="InterPro" id="IPR036286">
    <property type="entry name" value="LexA/Signal_pep-like_sf"/>
</dbReference>
<dbReference type="GO" id="GO:0006465">
    <property type="term" value="P:signal peptide processing"/>
    <property type="evidence" value="ECO:0007669"/>
    <property type="project" value="InterPro"/>
</dbReference>
<evidence type="ECO:0000256" key="6">
    <source>
        <dbReference type="PIRSR" id="PIRSR600223-1"/>
    </source>
</evidence>
<feature type="active site" evidence="6">
    <location>
        <position position="94"/>
    </location>
</feature>
<reference evidence="9 10" key="1">
    <citation type="journal article" date="2018" name="Mar. Genomics">
        <title>Complete genome sequence of Marinifilaceae bacterium strain SPP2, isolated from the Antarctic marine sediment.</title>
        <authorList>
            <person name="Watanabe M."/>
            <person name="Kojima H."/>
            <person name="Fukui M."/>
        </authorList>
    </citation>
    <scope>NUCLEOTIDE SEQUENCE [LARGE SCALE GENOMIC DNA]</scope>
    <source>
        <strain evidence="9 10">SPP2</strain>
    </source>
</reference>
<dbReference type="Proteomes" id="UP000218267">
    <property type="component" value="Chromosome"/>
</dbReference>
<evidence type="ECO:0000256" key="1">
    <source>
        <dbReference type="ARBA" id="ARBA00000677"/>
    </source>
</evidence>
<comment type="catalytic activity">
    <reaction evidence="1 7">
        <text>Cleavage of hydrophobic, N-terminal signal or leader sequences from secreted and periplasmic proteins.</text>
        <dbReference type="EC" id="3.4.21.89"/>
    </reaction>
</comment>
<comment type="caution">
    <text evidence="7">Lacks conserved residue(s) required for the propagation of feature annotation.</text>
</comment>
<name>A0A1Y1CF83_9BACT</name>
<dbReference type="CDD" id="cd06530">
    <property type="entry name" value="S26_SPase_I"/>
    <property type="match status" value="2"/>
</dbReference>
<dbReference type="GO" id="GO:0004252">
    <property type="term" value="F:serine-type endopeptidase activity"/>
    <property type="evidence" value="ECO:0007669"/>
    <property type="project" value="InterPro"/>
</dbReference>
<keyword evidence="7" id="KW-1133">Transmembrane helix</keyword>
<reference evidence="10" key="2">
    <citation type="journal article" date="2020" name="Antonie Van Leeuwenhoek">
        <title>Labilibaculum antarcticum sp. nov., a novel facultative anaerobic, psychrotorelant bacterium isolated from marine sediment of Antarctica.</title>
        <authorList>
            <person name="Watanabe M."/>
            <person name="Kojima H."/>
            <person name="Fukui M."/>
        </authorList>
    </citation>
    <scope>NUCLEOTIDE SEQUENCE [LARGE SCALE GENOMIC DNA]</scope>
    <source>
        <strain evidence="10">SPP2</strain>
    </source>
</reference>
<dbReference type="PANTHER" id="PTHR43390">
    <property type="entry name" value="SIGNAL PEPTIDASE I"/>
    <property type="match status" value="1"/>
</dbReference>
<sequence length="462" mass="53563">MSSILRNKWFKFSIALIICLLMIIWIGNYWLILGLPILFDVYISKKVHWAFWKKKGVKKQSATVEWVDAIIFAVIAATLIRMFFIEAYTIPTSSMEKSLLVGDYLFVSKVAYGPKIPNTPLSFPFAHHTMPLTKSTKSYLEWIQWPYKRLAGISEVKRNDIVVFNFPAGDTIVVGAENPDYYSQLRSYSTLFKEADMKKGRELQSDQEYTKMGRKYLSTQNTIATRPVDKQENYIKRCVGIPGDTLLSIDGQLFINGKKQDLIEELQFIYEVRTNGSSINPRKLEELNIAKADRNHNGSVYNLPLSTKKVEELKKLSNVVSIIRRNSSKGYPEDVFPFSSYYNWNRDNFGPLVIPKKGQTVSLNLETLPLYERAINAYEGNALRVQDSTIYINGEIATDFTFKMDYYWMMGDNRHMSADSRYWGYVPEDHIVGKASFLWLSLDKDKSSFNKIRWDRVFKWIH</sequence>
<dbReference type="PANTHER" id="PTHR43390:SF1">
    <property type="entry name" value="CHLOROPLAST PROCESSING PEPTIDASE"/>
    <property type="match status" value="1"/>
</dbReference>
<feature type="domain" description="Peptidase S26" evidence="8">
    <location>
        <begin position="395"/>
        <end position="439"/>
    </location>
</feature>
<evidence type="ECO:0000313" key="9">
    <source>
        <dbReference type="EMBL" id="BAX78974.1"/>
    </source>
</evidence>
<comment type="similarity">
    <text evidence="2 7">Belongs to the peptidase S26 family.</text>
</comment>
<keyword evidence="7" id="KW-0472">Membrane</keyword>
<evidence type="ECO:0000256" key="5">
    <source>
        <dbReference type="ARBA" id="ARBA00022801"/>
    </source>
</evidence>
<organism evidence="9 10">
    <name type="scientific">Labilibaculum antarcticum</name>
    <dbReference type="NCBI Taxonomy" id="1717717"/>
    <lineage>
        <taxon>Bacteria</taxon>
        <taxon>Pseudomonadati</taxon>
        <taxon>Bacteroidota</taxon>
        <taxon>Bacteroidia</taxon>
        <taxon>Marinilabiliales</taxon>
        <taxon>Marinifilaceae</taxon>
        <taxon>Labilibaculum</taxon>
    </lineage>
</organism>
<protein>
    <recommendedName>
        <fullName evidence="4 7">Signal peptidase I</fullName>
        <ecNumber evidence="3 7">3.4.21.89</ecNumber>
    </recommendedName>
</protein>
<feature type="transmembrane region" description="Helical" evidence="7">
    <location>
        <begin position="64"/>
        <end position="84"/>
    </location>
</feature>
<evidence type="ECO:0000259" key="8">
    <source>
        <dbReference type="Pfam" id="PF10502"/>
    </source>
</evidence>
<keyword evidence="10" id="KW-1185">Reference proteome</keyword>
<proteinExistence type="inferred from homology"/>
<dbReference type="SUPFAM" id="SSF51306">
    <property type="entry name" value="LexA/Signal peptidase"/>
    <property type="match status" value="1"/>
</dbReference>
<feature type="transmembrane region" description="Helical" evidence="7">
    <location>
        <begin position="12"/>
        <end position="43"/>
    </location>
</feature>
<feature type="domain" description="Peptidase S26" evidence="8">
    <location>
        <begin position="64"/>
        <end position="266"/>
    </location>
</feature>
<accession>A0A1Y1CF83</accession>